<evidence type="ECO:0000259" key="7">
    <source>
        <dbReference type="PROSITE" id="PS50405"/>
    </source>
</evidence>
<evidence type="ECO:0000256" key="3">
    <source>
        <dbReference type="ARBA" id="ARBA00022679"/>
    </source>
</evidence>
<dbReference type="InterPro" id="IPR050213">
    <property type="entry name" value="GST_superfamily"/>
</dbReference>
<dbReference type="SFLD" id="SFLDG01205">
    <property type="entry name" value="AMPS.1"/>
    <property type="match status" value="1"/>
</dbReference>
<dbReference type="EMBL" id="OU898282">
    <property type="protein sequence ID" value="CAG9837861.1"/>
    <property type="molecule type" value="Genomic_DNA"/>
</dbReference>
<reference evidence="8" key="1">
    <citation type="submission" date="2022-01" db="EMBL/GenBank/DDBJ databases">
        <authorList>
            <person name="King R."/>
        </authorList>
    </citation>
    <scope>NUCLEOTIDE SEQUENCE</scope>
</reference>
<keyword evidence="9" id="KW-1185">Reference proteome</keyword>
<dbReference type="InterPro" id="IPR036282">
    <property type="entry name" value="Glutathione-S-Trfase_C_sf"/>
</dbReference>
<evidence type="ECO:0000313" key="9">
    <source>
        <dbReference type="Proteomes" id="UP001153709"/>
    </source>
</evidence>
<dbReference type="FunFam" id="3.40.30.10:FF:000035">
    <property type="entry name" value="hematopoietic prostaglandin D synthase"/>
    <property type="match status" value="1"/>
</dbReference>
<keyword evidence="3" id="KW-0808">Transferase</keyword>
<dbReference type="SUPFAM" id="SSF52833">
    <property type="entry name" value="Thioredoxin-like"/>
    <property type="match status" value="1"/>
</dbReference>
<dbReference type="GO" id="GO:0004602">
    <property type="term" value="F:glutathione peroxidase activity"/>
    <property type="evidence" value="ECO:0007669"/>
    <property type="project" value="UniProtKB-ARBA"/>
</dbReference>
<evidence type="ECO:0000259" key="6">
    <source>
        <dbReference type="PROSITE" id="PS50404"/>
    </source>
</evidence>
<dbReference type="GO" id="GO:0004364">
    <property type="term" value="F:glutathione transferase activity"/>
    <property type="evidence" value="ECO:0007669"/>
    <property type="project" value="UniProtKB-EC"/>
</dbReference>
<evidence type="ECO:0000313" key="8">
    <source>
        <dbReference type="EMBL" id="CAG9837861.1"/>
    </source>
</evidence>
<protein>
    <recommendedName>
        <fullName evidence="2">glutathione transferase</fullName>
        <ecNumber evidence="2">2.5.1.18</ecNumber>
    </recommendedName>
</protein>
<dbReference type="SFLD" id="SFLDG00363">
    <property type="entry name" value="AMPS_(cytGST):_Alpha-__Mu-__Pi"/>
    <property type="match status" value="1"/>
</dbReference>
<accession>A0A9N9T8L9</accession>
<dbReference type="CDD" id="cd03192">
    <property type="entry name" value="GST_C_Sigma_like"/>
    <property type="match status" value="1"/>
</dbReference>
<dbReference type="AlphaFoldDB" id="A0A9N9T8L9"/>
<evidence type="ECO:0000256" key="1">
    <source>
        <dbReference type="ARBA" id="ARBA00011738"/>
    </source>
</evidence>
<evidence type="ECO:0000256" key="5">
    <source>
        <dbReference type="ARBA" id="ARBA00047960"/>
    </source>
</evidence>
<comment type="catalytic activity">
    <reaction evidence="5">
        <text>RX + glutathione = an S-substituted glutathione + a halide anion + H(+)</text>
        <dbReference type="Rhea" id="RHEA:16437"/>
        <dbReference type="ChEBI" id="CHEBI:15378"/>
        <dbReference type="ChEBI" id="CHEBI:16042"/>
        <dbReference type="ChEBI" id="CHEBI:17792"/>
        <dbReference type="ChEBI" id="CHEBI:57925"/>
        <dbReference type="ChEBI" id="CHEBI:90779"/>
        <dbReference type="EC" id="2.5.1.18"/>
    </reaction>
</comment>
<dbReference type="PANTHER" id="PTHR11571:SF224">
    <property type="entry name" value="HEMATOPOIETIC PROSTAGLANDIN D SYNTHASE"/>
    <property type="match status" value="1"/>
</dbReference>
<sequence length="218" mass="25007">MAHTYKVKYFNFTARGEPIRMLLSYGEIPFEDERISREDWPKIKPSTPLGQLPVLEIDGKQIPHSVSICRYLATIVKLDGKDAKENLRIDVAVETLLDLQKLAFECVMESDAAKKDEKNKKLKESVPLYLGKLEEHANKNGGYIALDRLSWADIIFICIYEGLMNILGKNTFDSYPSLQKIKKNVLDVKGIRNWIKNRPETPSSMGPLKFEYDLKQEV</sequence>
<evidence type="ECO:0000256" key="4">
    <source>
        <dbReference type="ARBA" id="ARBA00038317"/>
    </source>
</evidence>
<dbReference type="InterPro" id="IPR036249">
    <property type="entry name" value="Thioredoxin-like_sf"/>
</dbReference>
<dbReference type="CDD" id="cd03039">
    <property type="entry name" value="GST_N_Sigma_like"/>
    <property type="match status" value="1"/>
</dbReference>
<dbReference type="Proteomes" id="UP001153709">
    <property type="component" value="Chromosome 7"/>
</dbReference>
<feature type="domain" description="GST N-terminal" evidence="6">
    <location>
        <begin position="3"/>
        <end position="80"/>
    </location>
</feature>
<dbReference type="FunFam" id="1.20.1050.10:FF:000030">
    <property type="entry name" value="Glutathione S-transferase S1"/>
    <property type="match status" value="1"/>
</dbReference>
<dbReference type="InterPro" id="IPR010987">
    <property type="entry name" value="Glutathione-S-Trfase_C-like"/>
</dbReference>
<gene>
    <name evidence="8" type="ORF">DIABBA_LOCUS10812</name>
</gene>
<dbReference type="PROSITE" id="PS50405">
    <property type="entry name" value="GST_CTER"/>
    <property type="match status" value="1"/>
</dbReference>
<dbReference type="EC" id="2.5.1.18" evidence="2"/>
<dbReference type="InterPro" id="IPR004045">
    <property type="entry name" value="Glutathione_S-Trfase_N"/>
</dbReference>
<dbReference type="OrthoDB" id="414243at2759"/>
<name>A0A9N9T8L9_DIABA</name>
<dbReference type="PANTHER" id="PTHR11571">
    <property type="entry name" value="GLUTATHIONE S-TRANSFERASE"/>
    <property type="match status" value="1"/>
</dbReference>
<dbReference type="InterPro" id="IPR004046">
    <property type="entry name" value="GST_C"/>
</dbReference>
<evidence type="ECO:0000256" key="2">
    <source>
        <dbReference type="ARBA" id="ARBA00012452"/>
    </source>
</evidence>
<dbReference type="Pfam" id="PF14497">
    <property type="entry name" value="GST_C_3"/>
    <property type="match status" value="1"/>
</dbReference>
<feature type="domain" description="GST C-terminal" evidence="7">
    <location>
        <begin position="82"/>
        <end position="203"/>
    </location>
</feature>
<dbReference type="Gene3D" id="3.40.30.10">
    <property type="entry name" value="Glutaredoxin"/>
    <property type="match status" value="1"/>
</dbReference>
<dbReference type="SUPFAM" id="SSF47616">
    <property type="entry name" value="GST C-terminal domain-like"/>
    <property type="match status" value="1"/>
</dbReference>
<dbReference type="PROSITE" id="PS50404">
    <property type="entry name" value="GST_NTER"/>
    <property type="match status" value="1"/>
</dbReference>
<organism evidence="8 9">
    <name type="scientific">Diabrotica balteata</name>
    <name type="common">Banded cucumber beetle</name>
    <dbReference type="NCBI Taxonomy" id="107213"/>
    <lineage>
        <taxon>Eukaryota</taxon>
        <taxon>Metazoa</taxon>
        <taxon>Ecdysozoa</taxon>
        <taxon>Arthropoda</taxon>
        <taxon>Hexapoda</taxon>
        <taxon>Insecta</taxon>
        <taxon>Pterygota</taxon>
        <taxon>Neoptera</taxon>
        <taxon>Endopterygota</taxon>
        <taxon>Coleoptera</taxon>
        <taxon>Polyphaga</taxon>
        <taxon>Cucujiformia</taxon>
        <taxon>Chrysomeloidea</taxon>
        <taxon>Chrysomelidae</taxon>
        <taxon>Galerucinae</taxon>
        <taxon>Diabroticina</taxon>
        <taxon>Diabroticites</taxon>
        <taxon>Diabrotica</taxon>
    </lineage>
</organism>
<comment type="similarity">
    <text evidence="4">Belongs to the GST superfamily. Sigma family.</text>
</comment>
<dbReference type="Gene3D" id="1.20.1050.10">
    <property type="match status" value="1"/>
</dbReference>
<dbReference type="InterPro" id="IPR040079">
    <property type="entry name" value="Glutathione_S-Trfase"/>
</dbReference>
<dbReference type="GO" id="GO:0006749">
    <property type="term" value="P:glutathione metabolic process"/>
    <property type="evidence" value="ECO:0007669"/>
    <property type="project" value="TreeGrafter"/>
</dbReference>
<comment type="subunit">
    <text evidence="1">Homodimer.</text>
</comment>
<dbReference type="Pfam" id="PF02798">
    <property type="entry name" value="GST_N"/>
    <property type="match status" value="1"/>
</dbReference>
<dbReference type="SFLD" id="SFLDS00019">
    <property type="entry name" value="Glutathione_Transferase_(cytos"/>
    <property type="match status" value="1"/>
</dbReference>
<proteinExistence type="inferred from homology"/>